<accession>A0A7K3LLY8</accession>
<dbReference type="Pfam" id="PF06821">
    <property type="entry name" value="Ser_hydrolase"/>
    <property type="match status" value="1"/>
</dbReference>
<comment type="caution">
    <text evidence="1">The sequence shown here is derived from an EMBL/GenBank/DDBJ whole genome shotgun (WGS) entry which is preliminary data.</text>
</comment>
<evidence type="ECO:0000313" key="1">
    <source>
        <dbReference type="EMBL" id="NDK89061.1"/>
    </source>
</evidence>
<reference evidence="1 2" key="1">
    <citation type="submission" date="2020-01" db="EMBL/GenBank/DDBJ databases">
        <title>Investigation of new actinobacteria for the biodesulphurisation of diesel fuel.</title>
        <authorList>
            <person name="Athi Narayanan S.M."/>
        </authorList>
    </citation>
    <scope>NUCLEOTIDE SEQUENCE [LARGE SCALE GENOMIC DNA]</scope>
    <source>
        <strain evidence="1 2">213E</strain>
    </source>
</reference>
<proteinExistence type="predicted"/>
<dbReference type="InterPro" id="IPR029058">
    <property type="entry name" value="AB_hydrolase_fold"/>
</dbReference>
<dbReference type="SUPFAM" id="SSF53474">
    <property type="entry name" value="alpha/beta-Hydrolases"/>
    <property type="match status" value="1"/>
</dbReference>
<keyword evidence="2" id="KW-1185">Reference proteome</keyword>
<dbReference type="AlphaFoldDB" id="A0A7K3LLY8"/>
<organism evidence="1 2">
    <name type="scientific">Gordonia desulfuricans</name>
    <dbReference type="NCBI Taxonomy" id="89051"/>
    <lineage>
        <taxon>Bacteria</taxon>
        <taxon>Bacillati</taxon>
        <taxon>Actinomycetota</taxon>
        <taxon>Actinomycetes</taxon>
        <taxon>Mycobacteriales</taxon>
        <taxon>Gordoniaceae</taxon>
        <taxon>Gordonia</taxon>
    </lineage>
</organism>
<dbReference type="EMBL" id="JAADZU010000012">
    <property type="protein sequence ID" value="NDK89061.1"/>
    <property type="molecule type" value="Genomic_DNA"/>
</dbReference>
<protein>
    <recommendedName>
        <fullName evidence="3">Alpha/beta hydrolase</fullName>
    </recommendedName>
</protein>
<dbReference type="RefSeq" id="WP_059036125.1">
    <property type="nucleotide sequence ID" value="NZ_JAADZU010000012.1"/>
</dbReference>
<name>A0A7K3LLY8_9ACTN</name>
<dbReference type="GO" id="GO:0016787">
    <property type="term" value="F:hydrolase activity"/>
    <property type="evidence" value="ECO:0007669"/>
    <property type="project" value="InterPro"/>
</dbReference>
<evidence type="ECO:0000313" key="2">
    <source>
        <dbReference type="Proteomes" id="UP000466307"/>
    </source>
</evidence>
<dbReference type="Gene3D" id="3.40.50.1820">
    <property type="entry name" value="alpha/beta hydrolase"/>
    <property type="match status" value="1"/>
</dbReference>
<dbReference type="Proteomes" id="UP000466307">
    <property type="component" value="Unassembled WGS sequence"/>
</dbReference>
<sequence length="313" mass="33604">MTGPVVMLDGAQFRRAPGHWQILLAQRLCDEGIEVSYPLLPDLDDPDVDQWCKAFRRHIDPDTIVIAHGLSAHCWTRLAADGGPVPVARRVLLVAPPGPGRRPWADPTPDPDLTALRPLSVEPPTIVVARDDPWLGGHIPDAPADSGVRVITLPTGGHLNETSGLGTWAPAHHWALTGDWPTPHDDDEPDCTPWALTDVVGPGELAAVLARLHRPHGRRLGIAITPGVSTDATAQVATILTAAGVTPDRRMALIPPSPTREGLDTNEIAYFVDRYGHEYTTVVTTDIEVPDPASLHDPLIAAGCHLVRIPAIP</sequence>
<dbReference type="InterPro" id="IPR010662">
    <property type="entry name" value="RBBP9/YdeN"/>
</dbReference>
<gene>
    <name evidence="1" type="ORF">GYA93_05615</name>
</gene>
<evidence type="ECO:0008006" key="3">
    <source>
        <dbReference type="Google" id="ProtNLM"/>
    </source>
</evidence>